<organism evidence="2 4">
    <name type="scientific">Hortaea werneckii</name>
    <name type="common">Black yeast</name>
    <name type="synonym">Cladosporium werneckii</name>
    <dbReference type="NCBI Taxonomy" id="91943"/>
    <lineage>
        <taxon>Eukaryota</taxon>
        <taxon>Fungi</taxon>
        <taxon>Dikarya</taxon>
        <taxon>Ascomycota</taxon>
        <taxon>Pezizomycotina</taxon>
        <taxon>Dothideomycetes</taxon>
        <taxon>Dothideomycetidae</taxon>
        <taxon>Mycosphaerellales</taxon>
        <taxon>Teratosphaeriaceae</taxon>
        <taxon>Hortaea</taxon>
    </lineage>
</organism>
<reference evidence="4 5" key="1">
    <citation type="journal article" date="2018" name="BMC Genomics">
        <title>Genomic evidence for intraspecific hybridization in a clonal and extremely halotolerant yeast.</title>
        <authorList>
            <person name="Gostincar C."/>
            <person name="Stajich J.E."/>
            <person name="Zupancic J."/>
            <person name="Zalar P."/>
            <person name="Gunde-Cimerman N."/>
        </authorList>
    </citation>
    <scope>NUCLEOTIDE SEQUENCE [LARGE SCALE GENOMIC DNA]</scope>
    <source>
        <strain evidence="3 5">EXF-6651</strain>
        <strain evidence="2 4">EXF-6669</strain>
    </source>
</reference>
<dbReference type="VEuPathDB" id="FungiDB:BTJ68_02592"/>
<evidence type="ECO:0000313" key="2">
    <source>
        <dbReference type="EMBL" id="RMY25101.1"/>
    </source>
</evidence>
<proteinExistence type="predicted"/>
<dbReference type="InterPro" id="IPR011040">
    <property type="entry name" value="Sialidase"/>
</dbReference>
<dbReference type="PANTHER" id="PTHR43752:SF2">
    <property type="entry name" value="BNR_ASP-BOX REPEAT FAMILY PROTEIN"/>
    <property type="match status" value="1"/>
</dbReference>
<accession>A0A3M7ACC7</accession>
<dbReference type="SUPFAM" id="SSF50939">
    <property type="entry name" value="Sialidases"/>
    <property type="match status" value="1"/>
</dbReference>
<comment type="caution">
    <text evidence="2">The sequence shown here is derived from an EMBL/GenBank/DDBJ whole genome shotgun (WGS) entry which is preliminary data.</text>
</comment>
<protein>
    <recommendedName>
        <fullName evidence="1">Sialidase domain-containing protein</fullName>
    </recommendedName>
</protein>
<dbReference type="CDD" id="cd15482">
    <property type="entry name" value="Sialidase_non-viral"/>
    <property type="match status" value="1"/>
</dbReference>
<sequence>MGSRGVEEPDFDARYMKPAETPLPHRYCFIPSATPQCHASNLLLLRNGDLICAWFGGTQEGKPDISIYLSRKAANAKAWTDAKKVTFDNSRSEQNPVLFESPSGDIWLLYTSQNAGDQDSALVKRQISTDGGHSWSRPELLFSEPGTFIRQPVVPLENGTLVIPTFKCRTEPGTRWIGNDDISSIRISQDQGQSWREQEVPNSFGAVHMEIQRLKSGAGYLALYRSRWADYIYLSRSPNGIDWSAPQPTTLPNPNAGICFNVLSSGRVLVVYNHSSEANALGQREGLYDDIAEAGDVRKNQTAKHAGREAFWGAPRAPLCLAWSDDEGESWTSKVLEEGDGYCMTNNSEEKLNRELSYPSMTLGDDGLVHIAFTFWRQKIKYVQLDASVIG</sequence>
<dbReference type="AlphaFoldDB" id="A0A3M7ACC7"/>
<dbReference type="OrthoDB" id="504663at2759"/>
<dbReference type="Proteomes" id="UP000276864">
    <property type="component" value="Unassembled WGS sequence"/>
</dbReference>
<dbReference type="PANTHER" id="PTHR43752">
    <property type="entry name" value="BNR/ASP-BOX REPEAT FAMILY PROTEIN"/>
    <property type="match status" value="1"/>
</dbReference>
<dbReference type="Proteomes" id="UP000271337">
    <property type="component" value="Unassembled WGS sequence"/>
</dbReference>
<evidence type="ECO:0000313" key="3">
    <source>
        <dbReference type="EMBL" id="RMY40381.1"/>
    </source>
</evidence>
<dbReference type="EMBL" id="QWIL01000049">
    <property type="protein sequence ID" value="RMY25101.1"/>
    <property type="molecule type" value="Genomic_DNA"/>
</dbReference>
<dbReference type="EMBL" id="QWIM01000072">
    <property type="protein sequence ID" value="RMY40381.1"/>
    <property type="molecule type" value="Genomic_DNA"/>
</dbReference>
<dbReference type="InterPro" id="IPR036278">
    <property type="entry name" value="Sialidase_sf"/>
</dbReference>
<dbReference type="Gene3D" id="2.120.10.10">
    <property type="match status" value="1"/>
</dbReference>
<name>A0A3M7ACC7_HORWE</name>
<evidence type="ECO:0000313" key="4">
    <source>
        <dbReference type="Proteomes" id="UP000271337"/>
    </source>
</evidence>
<dbReference type="Pfam" id="PF13088">
    <property type="entry name" value="BNR_2"/>
    <property type="match status" value="1"/>
</dbReference>
<feature type="domain" description="Sialidase" evidence="1">
    <location>
        <begin position="48"/>
        <end position="371"/>
    </location>
</feature>
<evidence type="ECO:0000259" key="1">
    <source>
        <dbReference type="Pfam" id="PF13088"/>
    </source>
</evidence>
<gene>
    <name evidence="3" type="ORF">D0866_01302</name>
    <name evidence="2" type="ORF">D0867_00934</name>
</gene>
<evidence type="ECO:0000313" key="5">
    <source>
        <dbReference type="Proteomes" id="UP000276864"/>
    </source>
</evidence>